<organism evidence="1 2">
    <name type="scientific">Eumeta variegata</name>
    <name type="common">Bagworm moth</name>
    <name type="synonym">Eumeta japonica</name>
    <dbReference type="NCBI Taxonomy" id="151549"/>
    <lineage>
        <taxon>Eukaryota</taxon>
        <taxon>Metazoa</taxon>
        <taxon>Ecdysozoa</taxon>
        <taxon>Arthropoda</taxon>
        <taxon>Hexapoda</taxon>
        <taxon>Insecta</taxon>
        <taxon>Pterygota</taxon>
        <taxon>Neoptera</taxon>
        <taxon>Endopterygota</taxon>
        <taxon>Lepidoptera</taxon>
        <taxon>Glossata</taxon>
        <taxon>Ditrysia</taxon>
        <taxon>Tineoidea</taxon>
        <taxon>Psychidae</taxon>
        <taxon>Oiketicinae</taxon>
        <taxon>Eumeta</taxon>
    </lineage>
</organism>
<dbReference type="STRING" id="151549.A0A4C1ZXX1"/>
<accession>A0A4C1ZXX1</accession>
<evidence type="ECO:0000313" key="1">
    <source>
        <dbReference type="EMBL" id="GBP92578.1"/>
    </source>
</evidence>
<gene>
    <name evidence="1" type="ORF">EVAR_70952_1</name>
</gene>
<keyword evidence="2" id="KW-1185">Reference proteome</keyword>
<dbReference type="InterPro" id="IPR036397">
    <property type="entry name" value="RNaseH_sf"/>
</dbReference>
<dbReference type="PANTHER" id="PTHR38681">
    <property type="entry name" value="RETROVIRUS-RELATED POL POLYPROTEIN FROM TRANSPOSON 412-LIKE PROTEIN-RELATED"/>
    <property type="match status" value="1"/>
</dbReference>
<dbReference type="SUPFAM" id="SSF53098">
    <property type="entry name" value="Ribonuclease H-like"/>
    <property type="match status" value="1"/>
</dbReference>
<reference evidence="1 2" key="1">
    <citation type="journal article" date="2019" name="Commun. Biol.">
        <title>The bagworm genome reveals a unique fibroin gene that provides high tensile strength.</title>
        <authorList>
            <person name="Kono N."/>
            <person name="Nakamura H."/>
            <person name="Ohtoshi R."/>
            <person name="Tomita M."/>
            <person name="Numata K."/>
            <person name="Arakawa K."/>
        </authorList>
    </citation>
    <scope>NUCLEOTIDE SEQUENCE [LARGE SCALE GENOMIC DNA]</scope>
</reference>
<dbReference type="Gene3D" id="3.30.420.10">
    <property type="entry name" value="Ribonuclease H-like superfamily/Ribonuclease H"/>
    <property type="match status" value="1"/>
</dbReference>
<sequence>MSARGPSQFSNPMKIMGIKKNRTTAYPPQSNGIVERWHRKTALRAKLSNSNTWIDELPTVLLGLRATLRTDAEVSLAELIYEYNLRLPGYFFNKCATYKHDELKLRRKTATLLIHSNDGPLWDKHFGMRTERCREMWWHSALFLNNFSNWADCIPQACFGFGHAFDSDPGLNFDSAFCPALSVH</sequence>
<dbReference type="Proteomes" id="UP000299102">
    <property type="component" value="Unassembled WGS sequence"/>
</dbReference>
<dbReference type="OrthoDB" id="41323at2759"/>
<dbReference type="InterPro" id="IPR012337">
    <property type="entry name" value="RNaseH-like_sf"/>
</dbReference>
<proteinExistence type="predicted"/>
<protein>
    <recommendedName>
        <fullName evidence="3">Integrase catalytic domain-containing protein</fullName>
    </recommendedName>
</protein>
<comment type="caution">
    <text evidence="1">The sequence shown here is derived from an EMBL/GenBank/DDBJ whole genome shotgun (WGS) entry which is preliminary data.</text>
</comment>
<name>A0A4C1ZXX1_EUMVA</name>
<evidence type="ECO:0000313" key="2">
    <source>
        <dbReference type="Proteomes" id="UP000299102"/>
    </source>
</evidence>
<dbReference type="PANTHER" id="PTHR38681:SF1">
    <property type="entry name" value="RETROVIRUS-RELATED POL POLYPROTEIN FROM TRANSPOSON 412-LIKE PROTEIN"/>
    <property type="match status" value="1"/>
</dbReference>
<dbReference type="GO" id="GO:0003676">
    <property type="term" value="F:nucleic acid binding"/>
    <property type="evidence" value="ECO:0007669"/>
    <property type="project" value="InterPro"/>
</dbReference>
<dbReference type="EMBL" id="BGZK01002286">
    <property type="protein sequence ID" value="GBP92578.1"/>
    <property type="molecule type" value="Genomic_DNA"/>
</dbReference>
<dbReference type="AlphaFoldDB" id="A0A4C1ZXX1"/>
<evidence type="ECO:0008006" key="3">
    <source>
        <dbReference type="Google" id="ProtNLM"/>
    </source>
</evidence>